<protein>
    <submittedName>
        <fullName evidence="1">Uncharacterized protein</fullName>
    </submittedName>
</protein>
<name>A0ACC1M6P1_9FUNG</name>
<evidence type="ECO:0000313" key="1">
    <source>
        <dbReference type="EMBL" id="KAJ2897501.1"/>
    </source>
</evidence>
<dbReference type="Proteomes" id="UP001139981">
    <property type="component" value="Unassembled WGS sequence"/>
</dbReference>
<evidence type="ECO:0000313" key="2">
    <source>
        <dbReference type="Proteomes" id="UP001139981"/>
    </source>
</evidence>
<proteinExistence type="predicted"/>
<gene>
    <name evidence="1" type="ORF">IWW38_001698</name>
</gene>
<reference evidence="1" key="1">
    <citation type="submission" date="2022-07" db="EMBL/GenBank/DDBJ databases">
        <title>Phylogenomic reconstructions and comparative analyses of Kickxellomycotina fungi.</title>
        <authorList>
            <person name="Reynolds N.K."/>
            <person name="Stajich J.E."/>
            <person name="Barry K."/>
            <person name="Grigoriev I.V."/>
            <person name="Crous P."/>
            <person name="Smith M.E."/>
        </authorList>
    </citation>
    <scope>NUCLEOTIDE SEQUENCE</scope>
    <source>
        <strain evidence="1">CBS 190363</strain>
    </source>
</reference>
<accession>A0ACC1M6P1</accession>
<dbReference type="EMBL" id="JANBVB010000113">
    <property type="protein sequence ID" value="KAJ2897501.1"/>
    <property type="molecule type" value="Genomic_DNA"/>
</dbReference>
<organism evidence="1 2">
    <name type="scientific">Coemansia aciculifera</name>
    <dbReference type="NCBI Taxonomy" id="417176"/>
    <lineage>
        <taxon>Eukaryota</taxon>
        <taxon>Fungi</taxon>
        <taxon>Fungi incertae sedis</taxon>
        <taxon>Zoopagomycota</taxon>
        <taxon>Kickxellomycotina</taxon>
        <taxon>Kickxellomycetes</taxon>
        <taxon>Kickxellales</taxon>
        <taxon>Kickxellaceae</taxon>
        <taxon>Coemansia</taxon>
    </lineage>
</organism>
<sequence>MKPGRRTRSAHGLSASLSVPAQEFELPSIDSAQGNADLNFVFFFAGASKRHHKKRRLPIGQLKASLMSAIEQFPIMLGRAAATSDDRGLKIVVDPNDINWPDITEASAGNMTIASLQRNGFAWSRWSQAAHTADLAQRPSNPMVGVHIVKYACGGISVHTKIRHLVVDGSGAWRFYQTWAQTFQAERKQSGSRRTLVYLQDNAPQLLSRSAMFSALASPPSAIQGAVAEHINQMSQYFDSVLERQLHVASKDHMETFAYSVRKFSLTHEAVTRLKARHGDLALCSPEHRQFVSAHNIGFVSTNDLICSVFWRAITRAHHALNANDPETCMMLACDMRSRIGLPPKYTGNASFPLIMNMDKGQIMRQTITDTATWIRRQINILSPEYVKQMSTVMASPEDMQRLISIFHPSNSFFSASIISGFPMFDMVDFGFGKPVHIDVPPYLTPGFSIWMPTRSTAQLAKTPTTSIDIALREDVYQLMLSDAEFGEYLEVVY</sequence>
<comment type="caution">
    <text evidence="1">The sequence shown here is derived from an EMBL/GenBank/DDBJ whole genome shotgun (WGS) entry which is preliminary data.</text>
</comment>
<keyword evidence="2" id="KW-1185">Reference proteome</keyword>